<keyword evidence="2" id="KW-0378">Hydrolase</keyword>
<dbReference type="InterPro" id="IPR050266">
    <property type="entry name" value="AB_hydrolase_sf"/>
</dbReference>
<evidence type="ECO:0000313" key="3">
    <source>
        <dbReference type="Proteomes" id="UP000605992"/>
    </source>
</evidence>
<dbReference type="GO" id="GO:0016020">
    <property type="term" value="C:membrane"/>
    <property type="evidence" value="ECO:0007669"/>
    <property type="project" value="TreeGrafter"/>
</dbReference>
<dbReference type="AlphaFoldDB" id="A0A8J3V163"/>
<keyword evidence="3" id="KW-1185">Reference proteome</keyword>
<dbReference type="InterPro" id="IPR000073">
    <property type="entry name" value="AB_hydrolase_1"/>
</dbReference>
<gene>
    <name evidence="2" type="ORF">Pth03_27290</name>
</gene>
<proteinExistence type="predicted"/>
<reference evidence="2" key="1">
    <citation type="submission" date="2021-01" db="EMBL/GenBank/DDBJ databases">
        <title>Whole genome shotgun sequence of Planotetraspora thailandica NBRC 104271.</title>
        <authorList>
            <person name="Komaki H."/>
            <person name="Tamura T."/>
        </authorList>
    </citation>
    <scope>NUCLEOTIDE SEQUENCE</scope>
    <source>
        <strain evidence="2">NBRC 104271</strain>
    </source>
</reference>
<dbReference type="EMBL" id="BOOR01000017">
    <property type="protein sequence ID" value="GII54340.1"/>
    <property type="molecule type" value="Genomic_DNA"/>
</dbReference>
<dbReference type="InterPro" id="IPR029058">
    <property type="entry name" value="AB_hydrolase_fold"/>
</dbReference>
<name>A0A8J3V163_9ACTN</name>
<dbReference type="Pfam" id="PF00561">
    <property type="entry name" value="Abhydrolase_1"/>
    <property type="match status" value="1"/>
</dbReference>
<dbReference type="RefSeq" id="WP_203944572.1">
    <property type="nucleotide sequence ID" value="NZ_BOOR01000017.1"/>
</dbReference>
<dbReference type="GO" id="GO:0047372">
    <property type="term" value="F:monoacylglycerol lipase activity"/>
    <property type="evidence" value="ECO:0007669"/>
    <property type="project" value="TreeGrafter"/>
</dbReference>
<organism evidence="2 3">
    <name type="scientific">Planotetraspora thailandica</name>
    <dbReference type="NCBI Taxonomy" id="487172"/>
    <lineage>
        <taxon>Bacteria</taxon>
        <taxon>Bacillati</taxon>
        <taxon>Actinomycetota</taxon>
        <taxon>Actinomycetes</taxon>
        <taxon>Streptosporangiales</taxon>
        <taxon>Streptosporangiaceae</taxon>
        <taxon>Planotetraspora</taxon>
    </lineage>
</organism>
<sequence>MPVDYLADATETEHVEINGTRFAFRRFGPRGDVPLVLFMRFRGTIDHWDPAVLDVLARERDVIVFDNRGIGFSGGTTPDSVAGFGEGAIEFIEALGLTRVDLLGWSMGGYVAQAVALSRPDLVRRLVVVGSGPGGKVPGQPASPDKVWQVAGKPVNDDEDFLYLFFPETDEGRELGLASLCRTDQRLLKSHAEVSPEAVKAQMTAIGTFTGFYDRLPEITTPVLAVNGAHDVMINAFATFAMSQRLPDAKVIFYTDAGHGVLFQHPDEFGKDVLDFLR</sequence>
<accession>A0A8J3V163</accession>
<dbReference type="GO" id="GO:0046464">
    <property type="term" value="P:acylglycerol catabolic process"/>
    <property type="evidence" value="ECO:0007669"/>
    <property type="project" value="TreeGrafter"/>
</dbReference>
<dbReference type="PRINTS" id="PR00111">
    <property type="entry name" value="ABHYDROLASE"/>
</dbReference>
<dbReference type="Proteomes" id="UP000605992">
    <property type="component" value="Unassembled WGS sequence"/>
</dbReference>
<dbReference type="Gene3D" id="3.40.50.1820">
    <property type="entry name" value="alpha/beta hydrolase"/>
    <property type="match status" value="1"/>
</dbReference>
<dbReference type="PANTHER" id="PTHR43798">
    <property type="entry name" value="MONOACYLGLYCEROL LIPASE"/>
    <property type="match status" value="1"/>
</dbReference>
<evidence type="ECO:0000313" key="2">
    <source>
        <dbReference type="EMBL" id="GII54340.1"/>
    </source>
</evidence>
<feature type="domain" description="AB hydrolase-1" evidence="1">
    <location>
        <begin position="43"/>
        <end position="266"/>
    </location>
</feature>
<dbReference type="PANTHER" id="PTHR43798:SF5">
    <property type="entry name" value="MONOACYLGLYCEROL LIPASE ABHD6"/>
    <property type="match status" value="1"/>
</dbReference>
<protein>
    <submittedName>
        <fullName evidence="2">Alpha/beta hydrolase</fullName>
    </submittedName>
</protein>
<comment type="caution">
    <text evidence="2">The sequence shown here is derived from an EMBL/GenBank/DDBJ whole genome shotgun (WGS) entry which is preliminary data.</text>
</comment>
<evidence type="ECO:0000259" key="1">
    <source>
        <dbReference type="Pfam" id="PF00561"/>
    </source>
</evidence>
<dbReference type="SUPFAM" id="SSF53474">
    <property type="entry name" value="alpha/beta-Hydrolases"/>
    <property type="match status" value="1"/>
</dbReference>